<evidence type="ECO:0000313" key="1">
    <source>
        <dbReference type="EMBL" id="OEV12322.1"/>
    </source>
</evidence>
<evidence type="ECO:0000313" key="2">
    <source>
        <dbReference type="Proteomes" id="UP000176005"/>
    </source>
</evidence>
<dbReference type="Proteomes" id="UP000176005">
    <property type="component" value="Unassembled WGS sequence"/>
</dbReference>
<evidence type="ECO:0008006" key="3">
    <source>
        <dbReference type="Google" id="ProtNLM"/>
    </source>
</evidence>
<dbReference type="AlphaFoldDB" id="A0A1E7L7X3"/>
<keyword evidence="2" id="KW-1185">Reference proteome</keyword>
<organism evidence="1 2">
    <name type="scientific">Streptomyces nanshensis</name>
    <dbReference type="NCBI Taxonomy" id="518642"/>
    <lineage>
        <taxon>Bacteria</taxon>
        <taxon>Bacillati</taxon>
        <taxon>Actinomycetota</taxon>
        <taxon>Actinomycetes</taxon>
        <taxon>Kitasatosporales</taxon>
        <taxon>Streptomycetaceae</taxon>
        <taxon>Streptomyces</taxon>
    </lineage>
</organism>
<name>A0A1E7L7X3_9ACTN</name>
<gene>
    <name evidence="1" type="ORF">AN218_08820</name>
</gene>
<accession>A0A1E7L7X3</accession>
<reference evidence="1 2" key="1">
    <citation type="journal article" date="2016" name="Front. Microbiol.">
        <title>Comparative Genomics Analysis of Streptomyces Species Reveals Their Adaptation to the Marine Environment and Their Diversity at the Genomic Level.</title>
        <authorList>
            <person name="Tian X."/>
            <person name="Zhang Z."/>
            <person name="Yang T."/>
            <person name="Chen M."/>
            <person name="Li J."/>
            <person name="Chen F."/>
            <person name="Yang J."/>
            <person name="Li W."/>
            <person name="Zhang B."/>
            <person name="Zhang Z."/>
            <person name="Wu J."/>
            <person name="Zhang C."/>
            <person name="Long L."/>
            <person name="Xiao J."/>
        </authorList>
    </citation>
    <scope>NUCLEOTIDE SEQUENCE [LARGE SCALE GENOMIC DNA]</scope>
    <source>
        <strain evidence="1 2">SCSIO 10429</strain>
    </source>
</reference>
<comment type="caution">
    <text evidence="1">The sequence shown here is derived from an EMBL/GenBank/DDBJ whole genome shotgun (WGS) entry which is preliminary data.</text>
</comment>
<sequence>MTFVQLIEYETNRAQELDAVFDQWMKTTKGKRTVMRELHAQDREQPGHFVDIVEFPSYQKAMENSQLPETQQIADQMRKLCVNEPRFVNLEVEREEGFTRT</sequence>
<dbReference type="RefSeq" id="WP_070016208.1">
    <property type="nucleotide sequence ID" value="NZ_LJGW01000146.1"/>
</dbReference>
<protein>
    <recommendedName>
        <fullName evidence="3">Antibiotic biosynthesis monooxygenase</fullName>
    </recommendedName>
</protein>
<dbReference type="EMBL" id="LJGW01000146">
    <property type="protein sequence ID" value="OEV12322.1"/>
    <property type="molecule type" value="Genomic_DNA"/>
</dbReference>
<proteinExistence type="predicted"/>